<feature type="transmembrane region" description="Helical" evidence="1">
    <location>
        <begin position="95"/>
        <end position="113"/>
    </location>
</feature>
<proteinExistence type="predicted"/>
<evidence type="ECO:0000256" key="1">
    <source>
        <dbReference type="SAM" id="Phobius"/>
    </source>
</evidence>
<dbReference type="EMBL" id="JAHXZJ010002609">
    <property type="protein sequence ID" value="KAH0540705.1"/>
    <property type="molecule type" value="Genomic_DNA"/>
</dbReference>
<keyword evidence="1" id="KW-0472">Membrane</keyword>
<dbReference type="AlphaFoldDB" id="A0AAV7HLF9"/>
<protein>
    <submittedName>
        <fullName evidence="2">Uncharacterized protein</fullName>
    </submittedName>
</protein>
<keyword evidence="1" id="KW-0812">Transmembrane</keyword>
<keyword evidence="3" id="KW-1185">Reference proteome</keyword>
<sequence length="304" mass="34246">MERRKPKDACGVYLLQDRKQGKREEVKGNRSVVPHVAEHADGSLPNDKFCMATDRYYYLWALLSDSTVLNVGSALVCRSSMLVKMDLPFFEGTNFHVLIFIPAEAVSFIWILCTKRKHLGEKSFGLGHHHIPSWKLIRFFHWKPRVILLDSFLFFDGNGNTDVRMSSSLSLSLVLGYEFSGIAEDVHVNGLVKVNDNVPPRILEGYLWYMAENPDGLAWPFNLTPWTDRVLVPFDSNRGCPGLHGVVERPRSSPKLVALGRGINFADITPTNTTITSTYFSYTHSRSPTQSMNFHPVDLSGGSL</sequence>
<name>A0AAV7HLF9_COTGL</name>
<feature type="transmembrane region" description="Helical" evidence="1">
    <location>
        <begin position="56"/>
        <end position="75"/>
    </location>
</feature>
<dbReference type="Proteomes" id="UP000826195">
    <property type="component" value="Unassembled WGS sequence"/>
</dbReference>
<evidence type="ECO:0000313" key="3">
    <source>
        <dbReference type="Proteomes" id="UP000826195"/>
    </source>
</evidence>
<organism evidence="2 3">
    <name type="scientific">Cotesia glomerata</name>
    <name type="common">Lepidopteran parasitic wasp</name>
    <name type="synonym">Apanteles glomeratus</name>
    <dbReference type="NCBI Taxonomy" id="32391"/>
    <lineage>
        <taxon>Eukaryota</taxon>
        <taxon>Metazoa</taxon>
        <taxon>Ecdysozoa</taxon>
        <taxon>Arthropoda</taxon>
        <taxon>Hexapoda</taxon>
        <taxon>Insecta</taxon>
        <taxon>Pterygota</taxon>
        <taxon>Neoptera</taxon>
        <taxon>Endopterygota</taxon>
        <taxon>Hymenoptera</taxon>
        <taxon>Apocrita</taxon>
        <taxon>Ichneumonoidea</taxon>
        <taxon>Braconidae</taxon>
        <taxon>Microgastrinae</taxon>
        <taxon>Cotesia</taxon>
    </lineage>
</organism>
<accession>A0AAV7HLF9</accession>
<comment type="caution">
    <text evidence="2">The sequence shown here is derived from an EMBL/GenBank/DDBJ whole genome shotgun (WGS) entry which is preliminary data.</text>
</comment>
<gene>
    <name evidence="2" type="ORF">KQX54_019290</name>
</gene>
<evidence type="ECO:0000313" key="2">
    <source>
        <dbReference type="EMBL" id="KAH0540705.1"/>
    </source>
</evidence>
<reference evidence="2 3" key="1">
    <citation type="journal article" date="2021" name="J. Hered.">
        <title>A chromosome-level genome assembly of the parasitoid wasp, Cotesia glomerata (Hymenoptera: Braconidae).</title>
        <authorList>
            <person name="Pinto B.J."/>
            <person name="Weis J.J."/>
            <person name="Gamble T."/>
            <person name="Ode P.J."/>
            <person name="Paul R."/>
            <person name="Zaspel J.M."/>
        </authorList>
    </citation>
    <scope>NUCLEOTIDE SEQUENCE [LARGE SCALE GENOMIC DNA]</scope>
    <source>
        <strain evidence="2">CgM1</strain>
    </source>
</reference>
<keyword evidence="1" id="KW-1133">Transmembrane helix</keyword>